<evidence type="ECO:0000313" key="5">
    <source>
        <dbReference type="Proteomes" id="UP000011083"/>
    </source>
</evidence>
<evidence type="ECO:0000256" key="2">
    <source>
        <dbReference type="ARBA" id="ARBA00022679"/>
    </source>
</evidence>
<dbReference type="SUPFAM" id="SSF75005">
    <property type="entry name" value="Arabinanase/levansucrase/invertase"/>
    <property type="match status" value="1"/>
</dbReference>
<dbReference type="EMBL" id="KB008103">
    <property type="protein sequence ID" value="ELR12961.1"/>
    <property type="molecule type" value="Genomic_DNA"/>
</dbReference>
<dbReference type="RefSeq" id="XP_004334974.1">
    <property type="nucleotide sequence ID" value="XM_004334926.1"/>
</dbReference>
<dbReference type="GO" id="GO:0016757">
    <property type="term" value="F:glycosyltransferase activity"/>
    <property type="evidence" value="ECO:0007669"/>
    <property type="project" value="UniProtKB-KW"/>
</dbReference>
<proteinExistence type="predicted"/>
<gene>
    <name evidence="4" type="ORF">ACA1_096320</name>
</gene>
<keyword evidence="1" id="KW-0328">Glycosyltransferase</keyword>
<dbReference type="Gene3D" id="2.115.10.20">
    <property type="entry name" value="Glycosyl hydrolase domain, family 43"/>
    <property type="match status" value="1"/>
</dbReference>
<protein>
    <submittedName>
        <fullName evidence="4">Glycosylase</fullName>
    </submittedName>
</protein>
<keyword evidence="3" id="KW-0732">Signal</keyword>
<dbReference type="OrthoDB" id="21615at2759"/>
<dbReference type="STRING" id="1257118.L8GL83"/>
<keyword evidence="5" id="KW-1185">Reference proteome</keyword>
<feature type="signal peptide" evidence="3">
    <location>
        <begin position="1"/>
        <end position="24"/>
    </location>
</feature>
<dbReference type="InterPro" id="IPR007184">
    <property type="entry name" value="Mannoside_phosphorylase"/>
</dbReference>
<dbReference type="GeneID" id="14913285"/>
<feature type="chain" id="PRO_5003990414" evidence="3">
    <location>
        <begin position="25"/>
        <end position="359"/>
    </location>
</feature>
<evidence type="ECO:0000256" key="3">
    <source>
        <dbReference type="SAM" id="SignalP"/>
    </source>
</evidence>
<dbReference type="Proteomes" id="UP000011083">
    <property type="component" value="Unassembled WGS sequence"/>
</dbReference>
<dbReference type="Pfam" id="PF04041">
    <property type="entry name" value="Glyco_hydro_130"/>
    <property type="match status" value="1"/>
</dbReference>
<dbReference type="KEGG" id="acan:ACA1_096320"/>
<keyword evidence="2" id="KW-0808">Transferase</keyword>
<accession>L8GL83</accession>
<dbReference type="InterPro" id="IPR023296">
    <property type="entry name" value="Glyco_hydro_beta-prop_sf"/>
</dbReference>
<reference evidence="4 5" key="1">
    <citation type="journal article" date="2013" name="Genome Biol.">
        <title>Genome of Acanthamoeba castellanii highlights extensive lateral gene transfer and early evolution of tyrosine kinase signaling.</title>
        <authorList>
            <person name="Clarke M."/>
            <person name="Lohan A.J."/>
            <person name="Liu B."/>
            <person name="Lagkouvardos I."/>
            <person name="Roy S."/>
            <person name="Zafar N."/>
            <person name="Bertelli C."/>
            <person name="Schilde C."/>
            <person name="Kianianmomeni A."/>
            <person name="Burglin T.R."/>
            <person name="Frech C."/>
            <person name="Turcotte B."/>
            <person name="Kopec K.O."/>
            <person name="Synnott J.M."/>
            <person name="Choo C."/>
            <person name="Paponov I."/>
            <person name="Finkler A."/>
            <person name="Soon Heng Tan C."/>
            <person name="Hutchins A.P."/>
            <person name="Weinmeier T."/>
            <person name="Rattei T."/>
            <person name="Chu J.S."/>
            <person name="Gimenez G."/>
            <person name="Irimia M."/>
            <person name="Rigden D.J."/>
            <person name="Fitzpatrick D.A."/>
            <person name="Lorenzo-Morales J."/>
            <person name="Bateman A."/>
            <person name="Chiu C.H."/>
            <person name="Tang P."/>
            <person name="Hegemann P."/>
            <person name="Fromm H."/>
            <person name="Raoult D."/>
            <person name="Greub G."/>
            <person name="Miranda-Saavedra D."/>
            <person name="Chen N."/>
            <person name="Nash P."/>
            <person name="Ginger M.L."/>
            <person name="Horn M."/>
            <person name="Schaap P."/>
            <person name="Caler L."/>
            <person name="Loftus B."/>
        </authorList>
    </citation>
    <scope>NUCLEOTIDE SEQUENCE [LARGE SCALE GENOMIC DNA]</scope>
    <source>
        <strain evidence="4 5">Neff</strain>
    </source>
</reference>
<dbReference type="PANTHER" id="PTHR34106:SF5">
    <property type="entry name" value="GLYCOSIDASE"/>
    <property type="match status" value="1"/>
</dbReference>
<evidence type="ECO:0000256" key="1">
    <source>
        <dbReference type="ARBA" id="ARBA00022676"/>
    </source>
</evidence>
<dbReference type="VEuPathDB" id="AmoebaDB:ACA1_096320"/>
<name>L8GL83_ACACF</name>
<dbReference type="OMA" id="LDWELCD"/>
<organism evidence="4 5">
    <name type="scientific">Acanthamoeba castellanii (strain ATCC 30010 / Neff)</name>
    <dbReference type="NCBI Taxonomy" id="1257118"/>
    <lineage>
        <taxon>Eukaryota</taxon>
        <taxon>Amoebozoa</taxon>
        <taxon>Discosea</taxon>
        <taxon>Longamoebia</taxon>
        <taxon>Centramoebida</taxon>
        <taxon>Acanthamoebidae</taxon>
        <taxon>Acanthamoeba</taxon>
    </lineage>
</organism>
<dbReference type="PANTHER" id="PTHR34106">
    <property type="entry name" value="GLYCOSIDASE"/>
    <property type="match status" value="1"/>
</dbReference>
<dbReference type="AlphaFoldDB" id="L8GL83"/>
<evidence type="ECO:0000313" key="4">
    <source>
        <dbReference type="EMBL" id="ELR12961.1"/>
    </source>
</evidence>
<sequence>MKRETLCLAGLLLCLAALLVCASAAPKFSVRRLNGGRPILTEKDSVWLYNYNTAYMPYFDANGFEMACLAVRVQNLTANAKSIYDVGPSSIAFAFSNTGGLSFKPISASDTIIAPGPSSELGCEDPRVVYDWKTKTYYMFYTAVTNGTMPSDLGDVKAMLSLAVNSGNPAARGDWKQLGYVFPDLKWSKSGALLLSDQVFHKEHYLFWGDSDICIATTENLIHYTNTGKCLLKTRSDKFDSQLVESGPEPLRLSDGNYLFLYNSARKANIANPKPGWDLEYNLGWAILDKSDPTNVLFRSEEPVLSPELDWEKCDKNPEGLTPNVVFVEGWKKLAEDSFLVWYQGCDSRIGVFHLSVQV</sequence>